<dbReference type="Gene3D" id="3.10.129.10">
    <property type="entry name" value="Hotdog Thioesterase"/>
    <property type="match status" value="1"/>
</dbReference>
<dbReference type="Proteomes" id="UP000266301">
    <property type="component" value="Chromosome"/>
</dbReference>
<sequence>MESIKTYSFRYRMSSKDEFYGGGIVNGSRSITLMGDLADSIASKKFGNIGRCKAVPNVRLFYPVHAGDYMEFVGRIIESKENEITIECRSYIVITKPEDAPFESSVDVLENPILSIVAIFKYESRK</sequence>
<keyword evidence="1" id="KW-0378">Hydrolase</keyword>
<protein>
    <submittedName>
        <fullName evidence="1">Acyl-CoA hydrolase</fullName>
    </submittedName>
</protein>
<dbReference type="EMBL" id="CP032416">
    <property type="protein sequence ID" value="AYD40496.1"/>
    <property type="molecule type" value="Genomic_DNA"/>
</dbReference>
<dbReference type="CDD" id="cd03440">
    <property type="entry name" value="hot_dog"/>
    <property type="match status" value="1"/>
</dbReference>
<dbReference type="SUPFAM" id="SSF54637">
    <property type="entry name" value="Thioesterase/thiol ester dehydrase-isomerase"/>
    <property type="match status" value="1"/>
</dbReference>
<accession>A0A386H4A5</accession>
<dbReference type="InterPro" id="IPR029069">
    <property type="entry name" value="HotDog_dom_sf"/>
</dbReference>
<dbReference type="OrthoDB" id="5510361at2"/>
<evidence type="ECO:0000313" key="1">
    <source>
        <dbReference type="EMBL" id="AYD40496.1"/>
    </source>
</evidence>
<dbReference type="KEGG" id="cfer:D4Z93_08140"/>
<keyword evidence="2" id="KW-1185">Reference proteome</keyword>
<evidence type="ECO:0000313" key="2">
    <source>
        <dbReference type="Proteomes" id="UP000266301"/>
    </source>
</evidence>
<reference evidence="1 2" key="1">
    <citation type="journal article" date="2019" name="Int. J. Syst. Evol. Microbiol.">
        <title>Clostridium fermenticellae sp. nov., isolated from the mud in a fermentation cellar for the production of the Chinese liquor, baijiu.</title>
        <authorList>
            <person name="Xu P.X."/>
            <person name="Chai L.J."/>
            <person name="Qiu T."/>
            <person name="Zhang X.J."/>
            <person name="Lu Z.M."/>
            <person name="Xiao C."/>
            <person name="Wang S.T."/>
            <person name="Shen C.H."/>
            <person name="Shi J.S."/>
            <person name="Xu Z.H."/>
        </authorList>
    </citation>
    <scope>NUCLEOTIDE SEQUENCE [LARGE SCALE GENOMIC DNA]</scope>
    <source>
        <strain evidence="1 2">JN500901</strain>
    </source>
</reference>
<gene>
    <name evidence="1" type="ORF">D4Z93_08140</name>
</gene>
<proteinExistence type="predicted"/>
<dbReference type="AlphaFoldDB" id="A0A386H4A5"/>
<dbReference type="RefSeq" id="WP_119972325.1">
    <property type="nucleotide sequence ID" value="NZ_CP032416.1"/>
</dbReference>
<organism evidence="1 2">
    <name type="scientific">Clostridium fermenticellae</name>
    <dbReference type="NCBI Taxonomy" id="2068654"/>
    <lineage>
        <taxon>Bacteria</taxon>
        <taxon>Bacillati</taxon>
        <taxon>Bacillota</taxon>
        <taxon>Clostridia</taxon>
        <taxon>Eubacteriales</taxon>
        <taxon>Clostridiaceae</taxon>
        <taxon>Clostridium</taxon>
    </lineage>
</organism>
<dbReference type="GO" id="GO:0016787">
    <property type="term" value="F:hydrolase activity"/>
    <property type="evidence" value="ECO:0007669"/>
    <property type="project" value="UniProtKB-KW"/>
</dbReference>
<name>A0A386H4A5_9CLOT</name>